<feature type="binding site" evidence="7">
    <location>
        <position position="143"/>
    </location>
    <ligand>
        <name>substrate</name>
    </ligand>
</feature>
<dbReference type="EC" id="1.1.1.262" evidence="7"/>
<comment type="pathway">
    <text evidence="7">Cofactor biosynthesis; pyridoxine 5'-phosphate biosynthesis; pyridoxine 5'-phosphate from D-erythrose 4-phosphate: step 4/5.</text>
</comment>
<dbReference type="KEGG" id="mfn:Ga0123462_0278"/>
<dbReference type="NCBIfam" id="TIGR00557">
    <property type="entry name" value="pdxA"/>
    <property type="match status" value="1"/>
</dbReference>
<keyword evidence="3 7" id="KW-0521">NADP</keyword>
<feature type="binding site" evidence="7">
    <location>
        <position position="180"/>
    </location>
    <ligand>
        <name>a divalent metal cation</name>
        <dbReference type="ChEBI" id="CHEBI:60240"/>
        <note>ligand shared between dimeric partners</note>
    </ligand>
</feature>
<organism evidence="8 9">
    <name type="scientific">Mariprofundus ferrinatatus</name>
    <dbReference type="NCBI Taxonomy" id="1921087"/>
    <lineage>
        <taxon>Bacteria</taxon>
        <taxon>Pseudomonadati</taxon>
        <taxon>Pseudomonadota</taxon>
        <taxon>Candidatius Mariprofundia</taxon>
        <taxon>Mariprofundales</taxon>
        <taxon>Mariprofundaceae</taxon>
        <taxon>Mariprofundus</taxon>
    </lineage>
</organism>
<comment type="subcellular location">
    <subcellularLocation>
        <location evidence="7">Cytoplasm</location>
    </subcellularLocation>
</comment>
<keyword evidence="7" id="KW-0170">Cobalt</keyword>
<keyword evidence="9" id="KW-1185">Reference proteome</keyword>
<comment type="function">
    <text evidence="7">Catalyzes the NAD(P)-dependent oxidation of 4-(phosphooxy)-L-threonine (HTP) into 2-amino-3-oxo-4-(phosphooxy)butyric acid which spontaneously decarboxylates to form 3-amino-2-oxopropyl phosphate (AHAP).</text>
</comment>
<feature type="binding site" evidence="7">
    <location>
        <position position="280"/>
    </location>
    <ligand>
        <name>a divalent metal cation</name>
        <dbReference type="ChEBI" id="CHEBI:60240"/>
        <note>ligand shared between dimeric partners</note>
    </ligand>
</feature>
<feature type="binding site" evidence="7">
    <location>
        <position position="142"/>
    </location>
    <ligand>
        <name>substrate</name>
    </ligand>
</feature>
<dbReference type="EMBL" id="CP018800">
    <property type="protein sequence ID" value="ATX81153.1"/>
    <property type="molecule type" value="Genomic_DNA"/>
</dbReference>
<evidence type="ECO:0000256" key="3">
    <source>
        <dbReference type="ARBA" id="ARBA00022857"/>
    </source>
</evidence>
<comment type="similarity">
    <text evidence="7">Belongs to the PdxA family.</text>
</comment>
<dbReference type="InterPro" id="IPR037510">
    <property type="entry name" value="PdxA"/>
</dbReference>
<comment type="cofactor">
    <cofactor evidence="7">
        <name>Zn(2+)</name>
        <dbReference type="ChEBI" id="CHEBI:29105"/>
    </cofactor>
    <cofactor evidence="7">
        <name>Mg(2+)</name>
        <dbReference type="ChEBI" id="CHEBI:18420"/>
    </cofactor>
    <cofactor evidence="7">
        <name>Co(2+)</name>
        <dbReference type="ChEBI" id="CHEBI:48828"/>
    </cofactor>
    <text evidence="7">Binds 1 divalent metal cation per subunit. Can use ions such as Zn(2+), Mg(2+) or Co(2+).</text>
</comment>
<dbReference type="Gene3D" id="3.40.718.10">
    <property type="entry name" value="Isopropylmalate Dehydrogenase"/>
    <property type="match status" value="1"/>
</dbReference>
<evidence type="ECO:0000313" key="8">
    <source>
        <dbReference type="EMBL" id="ATX81153.1"/>
    </source>
</evidence>
<keyword evidence="4 7" id="KW-0560">Oxidoreductase</keyword>
<dbReference type="GO" id="GO:0005737">
    <property type="term" value="C:cytoplasm"/>
    <property type="evidence" value="ECO:0007669"/>
    <property type="project" value="UniProtKB-SubCell"/>
</dbReference>
<comment type="miscellaneous">
    <text evidence="7">The active site is located at the dimer interface.</text>
</comment>
<dbReference type="GO" id="GO:0050570">
    <property type="term" value="F:4-hydroxythreonine-4-phosphate dehydrogenase activity"/>
    <property type="evidence" value="ECO:0007669"/>
    <property type="project" value="UniProtKB-UniRule"/>
</dbReference>
<proteinExistence type="inferred from homology"/>
<feature type="binding site" evidence="7">
    <location>
        <position position="288"/>
    </location>
    <ligand>
        <name>substrate</name>
    </ligand>
</feature>
<name>A0A2K8L1N2_9PROT</name>
<evidence type="ECO:0000256" key="2">
    <source>
        <dbReference type="ARBA" id="ARBA00022723"/>
    </source>
</evidence>
<dbReference type="GO" id="GO:0051287">
    <property type="term" value="F:NAD binding"/>
    <property type="evidence" value="ECO:0007669"/>
    <property type="project" value="InterPro"/>
</dbReference>
<dbReference type="HAMAP" id="MF_00536">
    <property type="entry name" value="PdxA"/>
    <property type="match status" value="1"/>
</dbReference>
<evidence type="ECO:0000256" key="6">
    <source>
        <dbReference type="ARBA" id="ARBA00023096"/>
    </source>
</evidence>
<gene>
    <name evidence="7" type="primary">pdxA</name>
    <name evidence="8" type="ORF">Ga0123462_0278</name>
</gene>
<keyword evidence="7" id="KW-0460">Magnesium</keyword>
<protein>
    <recommendedName>
        <fullName evidence="7">4-hydroxythreonine-4-phosphate dehydrogenase</fullName>
        <ecNumber evidence="7">1.1.1.262</ecNumber>
    </recommendedName>
    <alternativeName>
        <fullName evidence="7">4-(phosphohydroxy)-L-threonine dehydrogenase</fullName>
    </alternativeName>
</protein>
<reference evidence="8 9" key="1">
    <citation type="submission" date="2016-12" db="EMBL/GenBank/DDBJ databases">
        <title>Isolation and genomic insights into novel planktonic Zetaproteobacteria from stratified waters of the Chesapeake Bay.</title>
        <authorList>
            <person name="McAllister S.M."/>
            <person name="Kato S."/>
            <person name="Chan C.S."/>
            <person name="Chiu B.K."/>
            <person name="Field E.K."/>
        </authorList>
    </citation>
    <scope>NUCLEOTIDE SEQUENCE [LARGE SCALE GENOMIC DNA]</scope>
    <source>
        <strain evidence="8 9">CP-8</strain>
    </source>
</reference>
<evidence type="ECO:0000256" key="5">
    <source>
        <dbReference type="ARBA" id="ARBA00023027"/>
    </source>
</evidence>
<feature type="binding site" evidence="7">
    <location>
        <position position="225"/>
    </location>
    <ligand>
        <name>a divalent metal cation</name>
        <dbReference type="ChEBI" id="CHEBI:60240"/>
        <note>ligand shared between dimeric partners</note>
    </ligand>
</feature>
<evidence type="ECO:0000256" key="4">
    <source>
        <dbReference type="ARBA" id="ARBA00023002"/>
    </source>
</evidence>
<keyword evidence="1 7" id="KW-0963">Cytoplasm</keyword>
<dbReference type="Proteomes" id="UP000231637">
    <property type="component" value="Chromosome"/>
</dbReference>
<comment type="catalytic activity">
    <reaction evidence="7">
        <text>4-(phosphooxy)-L-threonine + NAD(+) = 3-amino-2-oxopropyl phosphate + CO2 + NADH</text>
        <dbReference type="Rhea" id="RHEA:32275"/>
        <dbReference type="ChEBI" id="CHEBI:16526"/>
        <dbReference type="ChEBI" id="CHEBI:57279"/>
        <dbReference type="ChEBI" id="CHEBI:57540"/>
        <dbReference type="ChEBI" id="CHEBI:57945"/>
        <dbReference type="ChEBI" id="CHEBI:58452"/>
        <dbReference type="EC" id="1.1.1.262"/>
    </reaction>
</comment>
<dbReference type="GO" id="GO:0008615">
    <property type="term" value="P:pyridoxine biosynthetic process"/>
    <property type="evidence" value="ECO:0007669"/>
    <property type="project" value="UniProtKB-UniRule"/>
</dbReference>
<dbReference type="RefSeq" id="WP_232726492.1">
    <property type="nucleotide sequence ID" value="NZ_CP018800.1"/>
</dbReference>
<dbReference type="GO" id="GO:0000287">
    <property type="term" value="F:magnesium ion binding"/>
    <property type="evidence" value="ECO:0007669"/>
    <property type="project" value="UniProtKB-UniRule"/>
</dbReference>
<dbReference type="GO" id="GO:0042823">
    <property type="term" value="P:pyridoxal phosphate biosynthetic process"/>
    <property type="evidence" value="ECO:0007669"/>
    <property type="project" value="UniProtKB-UniRule"/>
</dbReference>
<evidence type="ECO:0000256" key="1">
    <source>
        <dbReference type="ARBA" id="ARBA00022490"/>
    </source>
</evidence>
<evidence type="ECO:0000313" key="9">
    <source>
        <dbReference type="Proteomes" id="UP000231637"/>
    </source>
</evidence>
<dbReference type="PANTHER" id="PTHR30004">
    <property type="entry name" value="4-HYDROXYTHREONINE-4-PHOSPHATE DEHYDROGENASE"/>
    <property type="match status" value="1"/>
</dbReference>
<dbReference type="SUPFAM" id="SSF53659">
    <property type="entry name" value="Isocitrate/Isopropylmalate dehydrogenase-like"/>
    <property type="match status" value="1"/>
</dbReference>
<accession>A0A2K8L1N2</accession>
<dbReference type="GO" id="GO:0050897">
    <property type="term" value="F:cobalt ion binding"/>
    <property type="evidence" value="ECO:0007669"/>
    <property type="project" value="UniProtKB-UniRule"/>
</dbReference>
<dbReference type="PANTHER" id="PTHR30004:SF6">
    <property type="entry name" value="D-THREONATE 4-PHOSPHATE DEHYDROGENASE"/>
    <property type="match status" value="1"/>
</dbReference>
<dbReference type="GO" id="GO:0008270">
    <property type="term" value="F:zinc ion binding"/>
    <property type="evidence" value="ECO:0007669"/>
    <property type="project" value="UniProtKB-UniRule"/>
</dbReference>
<feature type="binding site" evidence="7">
    <location>
        <position position="306"/>
    </location>
    <ligand>
        <name>substrate</name>
    </ligand>
</feature>
<keyword evidence="2 7" id="KW-0479">Metal-binding</keyword>
<dbReference type="Pfam" id="PF04166">
    <property type="entry name" value="PdxA"/>
    <property type="match status" value="1"/>
</dbReference>
<keyword evidence="5 7" id="KW-0520">NAD</keyword>
<dbReference type="AlphaFoldDB" id="A0A2K8L1N2"/>
<dbReference type="UniPathway" id="UPA00244">
    <property type="reaction ID" value="UER00312"/>
</dbReference>
<evidence type="ECO:0000256" key="7">
    <source>
        <dbReference type="HAMAP-Rule" id="MF_00536"/>
    </source>
</evidence>
<comment type="subunit">
    <text evidence="7">Homodimer.</text>
</comment>
<keyword evidence="6 7" id="KW-0664">Pyridoxine biosynthesis</keyword>
<feature type="binding site" evidence="7">
    <location>
        <position position="297"/>
    </location>
    <ligand>
        <name>substrate</name>
    </ligand>
</feature>
<sequence>MPIKPYLITVGEPAGIGPDCIIRAFSTKPETFRDCLIAAPKRWLEERASLLNVSLVIREFASLDDACRAEREGDVLHCWNPLGDIPDGPVTAGTPAAATAGAVIHCIESATLACLQSEASALVTGPIEKAILKSEGFQFPGHTEFLAHLSRSDSSCDRPAVDFVMMLASDQLRVALLTTHMALSDVPRALSTEATLDCIRIVHRDLQQRFAIPEPRLGLCGLNPHAGEQGHFGREEIEILAPAAAQAAAEGINLSGPLPADTLFSAGNRKHFDAIICCYHDQALIPIKALCFGDSVNVTLGLPFIRTSVDHGTALDLVGSENVSSSSLLAAMSMARRMAGNI</sequence>
<keyword evidence="7" id="KW-0862">Zinc</keyword>
<dbReference type="InterPro" id="IPR005255">
    <property type="entry name" value="PdxA_fam"/>
</dbReference>